<organism evidence="3 4">
    <name type="scientific">Ceratopteris richardii</name>
    <name type="common">Triangle waterfern</name>
    <dbReference type="NCBI Taxonomy" id="49495"/>
    <lineage>
        <taxon>Eukaryota</taxon>
        <taxon>Viridiplantae</taxon>
        <taxon>Streptophyta</taxon>
        <taxon>Embryophyta</taxon>
        <taxon>Tracheophyta</taxon>
        <taxon>Polypodiopsida</taxon>
        <taxon>Polypodiidae</taxon>
        <taxon>Polypodiales</taxon>
        <taxon>Pteridineae</taxon>
        <taxon>Pteridaceae</taxon>
        <taxon>Parkerioideae</taxon>
        <taxon>Ceratopteris</taxon>
    </lineage>
</organism>
<evidence type="ECO:0000256" key="1">
    <source>
        <dbReference type="SAM" id="MobiDB-lite"/>
    </source>
</evidence>
<feature type="compositionally biased region" description="Basic and acidic residues" evidence="1">
    <location>
        <begin position="202"/>
        <end position="218"/>
    </location>
</feature>
<feature type="chain" id="PRO_5035850583" evidence="2">
    <location>
        <begin position="19"/>
        <end position="225"/>
    </location>
</feature>
<feature type="region of interest" description="Disordered" evidence="1">
    <location>
        <begin position="22"/>
        <end position="225"/>
    </location>
</feature>
<name>A0A8T2VCN9_CERRI</name>
<evidence type="ECO:0000313" key="4">
    <source>
        <dbReference type="Proteomes" id="UP000825935"/>
    </source>
</evidence>
<dbReference type="EMBL" id="CM035406">
    <property type="protein sequence ID" value="KAH7446231.1"/>
    <property type="molecule type" value="Genomic_DNA"/>
</dbReference>
<feature type="compositionally biased region" description="Basic and acidic residues" evidence="1">
    <location>
        <begin position="140"/>
        <end position="154"/>
    </location>
</feature>
<accession>A0A8T2VCN9</accession>
<sequence>MNTLIAMAVLSLLVISSAADGRSSLMEPGGVKDPPQKIPSSVGPGDTSGPKNTGPHGESTIQSPSAKLPGQDKPGNDNSQSIPHDQAQGGGAIKPDPQSNGNIPQRPPGDDGRSSIGGDDGPTGNRKRDTTPDGGSNRGRIGDKDKQGSVDDHGPQSSAPRPGDDDDVKGGRDADVGDKAGDKQSPKDNPAGVSGPLVNADQGKKAEDNKGKNQDSPRKPIKPRA</sequence>
<evidence type="ECO:0000313" key="3">
    <source>
        <dbReference type="EMBL" id="KAH7446231.1"/>
    </source>
</evidence>
<protein>
    <submittedName>
        <fullName evidence="3">Uncharacterized protein</fullName>
    </submittedName>
</protein>
<dbReference type="AlphaFoldDB" id="A0A8T2VCN9"/>
<reference evidence="3" key="1">
    <citation type="submission" date="2021-08" db="EMBL/GenBank/DDBJ databases">
        <title>WGS assembly of Ceratopteris richardii.</title>
        <authorList>
            <person name="Marchant D.B."/>
            <person name="Chen G."/>
            <person name="Jenkins J."/>
            <person name="Shu S."/>
            <person name="Leebens-Mack J."/>
            <person name="Grimwood J."/>
            <person name="Schmutz J."/>
            <person name="Soltis P."/>
            <person name="Soltis D."/>
            <person name="Chen Z.-H."/>
        </authorList>
    </citation>
    <scope>NUCLEOTIDE SEQUENCE</scope>
    <source>
        <strain evidence="3">Whitten #5841</strain>
        <tissue evidence="3">Leaf</tissue>
    </source>
</reference>
<proteinExistence type="predicted"/>
<keyword evidence="2" id="KW-0732">Signal</keyword>
<feature type="signal peptide" evidence="2">
    <location>
        <begin position="1"/>
        <end position="18"/>
    </location>
</feature>
<dbReference type="Proteomes" id="UP000825935">
    <property type="component" value="Chromosome 1"/>
</dbReference>
<comment type="caution">
    <text evidence="3">The sequence shown here is derived from an EMBL/GenBank/DDBJ whole genome shotgun (WGS) entry which is preliminary data.</text>
</comment>
<gene>
    <name evidence="3" type="ORF">KP509_01G045900</name>
</gene>
<keyword evidence="4" id="KW-1185">Reference proteome</keyword>
<feature type="compositionally biased region" description="Basic and acidic residues" evidence="1">
    <location>
        <begin position="168"/>
        <end position="186"/>
    </location>
</feature>
<evidence type="ECO:0000256" key="2">
    <source>
        <dbReference type="SAM" id="SignalP"/>
    </source>
</evidence>